<evidence type="ECO:0000313" key="4">
    <source>
        <dbReference type="EMBL" id="NYF98063.1"/>
    </source>
</evidence>
<dbReference type="EMBL" id="JACCAE010000001">
    <property type="protein sequence ID" value="NYF98063.1"/>
    <property type="molecule type" value="Genomic_DNA"/>
</dbReference>
<proteinExistence type="inferred from homology"/>
<keyword evidence="2" id="KW-0560">Oxidoreductase</keyword>
<protein>
    <submittedName>
        <fullName evidence="4">NAD(P)-dependent dehydrogenase (Short-subunit alcohol dehydrogenase family)</fullName>
    </submittedName>
</protein>
<evidence type="ECO:0000259" key="3">
    <source>
        <dbReference type="SMART" id="SM00822"/>
    </source>
</evidence>
<dbReference type="PANTHER" id="PTHR42879">
    <property type="entry name" value="3-OXOACYL-(ACYL-CARRIER-PROTEIN) REDUCTASE"/>
    <property type="match status" value="1"/>
</dbReference>
<gene>
    <name evidence="4" type="ORF">BJY20_001455</name>
</gene>
<dbReference type="FunFam" id="3.40.50.720:FF:000084">
    <property type="entry name" value="Short-chain dehydrogenase reductase"/>
    <property type="match status" value="1"/>
</dbReference>
<dbReference type="InterPro" id="IPR002347">
    <property type="entry name" value="SDR_fam"/>
</dbReference>
<dbReference type="GO" id="GO:0016491">
    <property type="term" value="F:oxidoreductase activity"/>
    <property type="evidence" value="ECO:0007669"/>
    <property type="project" value="UniProtKB-KW"/>
</dbReference>
<dbReference type="InterPro" id="IPR036291">
    <property type="entry name" value="NAD(P)-bd_dom_sf"/>
</dbReference>
<dbReference type="Proteomes" id="UP000554054">
    <property type="component" value="Unassembled WGS sequence"/>
</dbReference>
<dbReference type="NCBIfam" id="NF005468">
    <property type="entry name" value="PRK07062.1"/>
    <property type="match status" value="1"/>
</dbReference>
<dbReference type="PANTHER" id="PTHR42879:SF6">
    <property type="entry name" value="NADPH-DEPENDENT REDUCTASE BACG"/>
    <property type="match status" value="1"/>
</dbReference>
<accession>A0A852VTS5</accession>
<dbReference type="InterPro" id="IPR057326">
    <property type="entry name" value="KR_dom"/>
</dbReference>
<dbReference type="AlphaFoldDB" id="A0A852VTS5"/>
<dbReference type="Gene3D" id="3.40.50.720">
    <property type="entry name" value="NAD(P)-binding Rossmann-like Domain"/>
    <property type="match status" value="1"/>
</dbReference>
<evidence type="ECO:0000313" key="5">
    <source>
        <dbReference type="Proteomes" id="UP000554054"/>
    </source>
</evidence>
<comment type="similarity">
    <text evidence="1">Belongs to the short-chain dehydrogenases/reductases (SDR) family.</text>
</comment>
<evidence type="ECO:0000256" key="1">
    <source>
        <dbReference type="ARBA" id="ARBA00006484"/>
    </source>
</evidence>
<evidence type="ECO:0000256" key="2">
    <source>
        <dbReference type="ARBA" id="ARBA00023002"/>
    </source>
</evidence>
<dbReference type="Pfam" id="PF13561">
    <property type="entry name" value="adh_short_C2"/>
    <property type="match status" value="1"/>
</dbReference>
<name>A0A852VTS5_9MICO</name>
<comment type="caution">
    <text evidence="4">The sequence shown here is derived from an EMBL/GenBank/DDBJ whole genome shotgun (WGS) entry which is preliminary data.</text>
</comment>
<reference evidence="4 5" key="1">
    <citation type="submission" date="2020-07" db="EMBL/GenBank/DDBJ databases">
        <title>Sequencing the genomes of 1000 actinobacteria strains.</title>
        <authorList>
            <person name="Klenk H.-P."/>
        </authorList>
    </citation>
    <scope>NUCLEOTIDE SEQUENCE [LARGE SCALE GENOMIC DNA]</scope>
    <source>
        <strain evidence="4 5">DSM 26154</strain>
    </source>
</reference>
<keyword evidence="5" id="KW-1185">Reference proteome</keyword>
<feature type="domain" description="Ketoreductase" evidence="3">
    <location>
        <begin position="8"/>
        <end position="172"/>
    </location>
</feature>
<dbReference type="RefSeq" id="WP_185990916.1">
    <property type="nucleotide sequence ID" value="NZ_JACCAE010000001.1"/>
</dbReference>
<organism evidence="4 5">
    <name type="scientific">Janibacter cremeus</name>
    <dbReference type="NCBI Taxonomy" id="1285192"/>
    <lineage>
        <taxon>Bacteria</taxon>
        <taxon>Bacillati</taxon>
        <taxon>Actinomycetota</taxon>
        <taxon>Actinomycetes</taxon>
        <taxon>Micrococcales</taxon>
        <taxon>Intrasporangiaceae</taxon>
        <taxon>Janibacter</taxon>
    </lineage>
</organism>
<dbReference type="InterPro" id="IPR050259">
    <property type="entry name" value="SDR"/>
</dbReference>
<dbReference type="SUPFAM" id="SSF51735">
    <property type="entry name" value="NAD(P)-binding Rossmann-fold domains"/>
    <property type="match status" value="1"/>
</dbReference>
<dbReference type="SMART" id="SM00822">
    <property type="entry name" value="PKS_KR"/>
    <property type="match status" value="1"/>
</dbReference>
<sequence length="264" mass="27791">MDLQLTDRTVLVTGASSGVGLAVTDMLLQEGARVIAVARDRGRLDDATRALGADPSRLLAAEADVTIRTEVEEAVTAGAAHFGSLDAVVCNAGRSLMAPLSETTDEQVRDELELKVFGAWNVIRAARAHLAASSVGAVVNTNAILAKQPEAKLAITSAARAALLNLSRTLGEELAPEGIRVNSVNLGLIDTGQWRRRYEAYRSEGGAQDYDTWSAEIAADRGISVGRFGRAEEVAFAIVSLLSPRASYITGAHIDVGGGVTRQP</sequence>
<dbReference type="PRINTS" id="PR00081">
    <property type="entry name" value="GDHRDH"/>
</dbReference>